<dbReference type="Gene3D" id="3.50.50.60">
    <property type="entry name" value="FAD/NAD(P)-binding domain"/>
    <property type="match status" value="2"/>
</dbReference>
<evidence type="ECO:0000256" key="5">
    <source>
        <dbReference type="ARBA" id="ARBA00022857"/>
    </source>
</evidence>
<name>A0A5N7C316_PETAA</name>
<evidence type="ECO:0000256" key="8">
    <source>
        <dbReference type="SAM" id="Phobius"/>
    </source>
</evidence>
<accession>A0A5N7C316</accession>
<evidence type="ECO:0000256" key="2">
    <source>
        <dbReference type="ARBA" id="ARBA00010139"/>
    </source>
</evidence>
<sequence>MTAQSYPKHDCDIVIVGAGFSGIFLLYHLRKLGYRCKIYETAPDIGGTWYWNTYPGARVDSEGRIYQLSIAEAWKDWNWKTKFPSREELQAYFQHLDRVLDIKKDVEFRRRVIGAQFDRESAQWTVKTADGKSTTARFFLPCPGTGAKPYVPEFPGLDTFQGVVCHSTAWLRGGVDVTGKKVAVIGTGSTGVQIIQEWAKEAGNLTVFQRTPNVALPMRQEMWTPEDQACLRSQYPQLFEDREKTFSGYINEFQPIKMSEASLEEREALFESLWEKGGFALILDNYNDILLDPDVNREVYDFWVKKSRARISDPRKQDLLVPLQQLHPLGAKRCSLEQDYFEQYNRPNVDIVNLREVTIAEIKPTGIATSDGSFYPVDVIAIATGFDAVTGSFTEMGLRNTDDTPLAEDWKDGVHTYLGMTSHGYPNMFFIYGPHGPTALSNGPTSIEMQGRWVIDAIQKIDQSELSYIEPTAEAEQDWKGLVNHITDMTLIPKANSWYMGANIPGKKREHLNFPGGLELYDQQCRQALEGWNGFHTV</sequence>
<keyword evidence="4" id="KW-0274">FAD</keyword>
<dbReference type="PRINTS" id="PR00411">
    <property type="entry name" value="PNDRDTASEI"/>
</dbReference>
<gene>
    <name evidence="9" type="ORF">BDV23DRAFT_195139</name>
</gene>
<dbReference type="InterPro" id="IPR050775">
    <property type="entry name" value="FAD-binding_Monooxygenases"/>
</dbReference>
<keyword evidence="8" id="KW-0812">Transmembrane</keyword>
<organism evidence="9">
    <name type="scientific">Petromyces alliaceus</name>
    <name type="common">Aspergillus alliaceus</name>
    <dbReference type="NCBI Taxonomy" id="209559"/>
    <lineage>
        <taxon>Eukaryota</taxon>
        <taxon>Fungi</taxon>
        <taxon>Dikarya</taxon>
        <taxon>Ascomycota</taxon>
        <taxon>Pezizomycotina</taxon>
        <taxon>Eurotiomycetes</taxon>
        <taxon>Eurotiomycetidae</taxon>
        <taxon>Eurotiales</taxon>
        <taxon>Aspergillaceae</taxon>
        <taxon>Aspergillus</taxon>
        <taxon>Aspergillus subgen. Circumdati</taxon>
    </lineage>
</organism>
<dbReference type="InterPro" id="IPR036188">
    <property type="entry name" value="FAD/NAD-bd_sf"/>
</dbReference>
<dbReference type="OrthoDB" id="66881at2759"/>
<dbReference type="SUPFAM" id="SSF51905">
    <property type="entry name" value="FAD/NAD(P)-binding domain"/>
    <property type="match status" value="1"/>
</dbReference>
<keyword evidence="8" id="KW-0472">Membrane</keyword>
<evidence type="ECO:0000256" key="7">
    <source>
        <dbReference type="ARBA" id="ARBA00023033"/>
    </source>
</evidence>
<evidence type="ECO:0000256" key="4">
    <source>
        <dbReference type="ARBA" id="ARBA00022827"/>
    </source>
</evidence>
<evidence type="ECO:0008006" key="10">
    <source>
        <dbReference type="Google" id="ProtNLM"/>
    </source>
</evidence>
<reference evidence="9" key="1">
    <citation type="submission" date="2019-04" db="EMBL/GenBank/DDBJ databases">
        <title>Friends and foes A comparative genomics studyof 23 Aspergillus species from section Flavi.</title>
        <authorList>
            <consortium name="DOE Joint Genome Institute"/>
            <person name="Kjaerbolling I."/>
            <person name="Vesth T."/>
            <person name="Frisvad J.C."/>
            <person name="Nybo J.L."/>
            <person name="Theobald S."/>
            <person name="Kildgaard S."/>
            <person name="Isbrandt T."/>
            <person name="Kuo A."/>
            <person name="Sato A."/>
            <person name="Lyhne E.K."/>
            <person name="Kogle M.E."/>
            <person name="Wiebenga A."/>
            <person name="Kun R.S."/>
            <person name="Lubbers R.J."/>
            <person name="Makela M.R."/>
            <person name="Barry K."/>
            <person name="Chovatia M."/>
            <person name="Clum A."/>
            <person name="Daum C."/>
            <person name="Haridas S."/>
            <person name="He G."/>
            <person name="LaButti K."/>
            <person name="Lipzen A."/>
            <person name="Mondo S."/>
            <person name="Riley R."/>
            <person name="Salamov A."/>
            <person name="Simmons B.A."/>
            <person name="Magnuson J.K."/>
            <person name="Henrissat B."/>
            <person name="Mortensen U.H."/>
            <person name="Larsen T.O."/>
            <person name="Devries R.P."/>
            <person name="Grigoriev I.V."/>
            <person name="Machida M."/>
            <person name="Baker S.E."/>
            <person name="Andersen M.R."/>
        </authorList>
    </citation>
    <scope>NUCLEOTIDE SEQUENCE [LARGE SCALE GENOMIC DNA]</scope>
    <source>
        <strain evidence="9">IBT 14317</strain>
    </source>
</reference>
<protein>
    <recommendedName>
        <fullName evidence="10">FAD/NAD(P)-binding domain-containing protein</fullName>
    </recommendedName>
</protein>
<evidence type="ECO:0000313" key="9">
    <source>
        <dbReference type="EMBL" id="KAE8388480.1"/>
    </source>
</evidence>
<evidence type="ECO:0000256" key="3">
    <source>
        <dbReference type="ARBA" id="ARBA00022630"/>
    </source>
</evidence>
<dbReference type="EMBL" id="ML735278">
    <property type="protein sequence ID" value="KAE8388480.1"/>
    <property type="molecule type" value="Genomic_DNA"/>
</dbReference>
<comment type="cofactor">
    <cofactor evidence="1">
        <name>FAD</name>
        <dbReference type="ChEBI" id="CHEBI:57692"/>
    </cofactor>
</comment>
<evidence type="ECO:0000256" key="1">
    <source>
        <dbReference type="ARBA" id="ARBA00001974"/>
    </source>
</evidence>
<feature type="transmembrane region" description="Helical" evidence="8">
    <location>
        <begin position="12"/>
        <end position="29"/>
    </location>
</feature>
<keyword evidence="6" id="KW-0560">Oxidoreductase</keyword>
<dbReference type="PANTHER" id="PTHR43098:SF3">
    <property type="entry name" value="L-ORNITHINE N(5)-MONOOXYGENASE-RELATED"/>
    <property type="match status" value="1"/>
</dbReference>
<keyword evidence="3" id="KW-0285">Flavoprotein</keyword>
<dbReference type="AlphaFoldDB" id="A0A5N7C316"/>
<dbReference type="GO" id="GO:0050661">
    <property type="term" value="F:NADP binding"/>
    <property type="evidence" value="ECO:0007669"/>
    <property type="project" value="InterPro"/>
</dbReference>
<evidence type="ECO:0000256" key="6">
    <source>
        <dbReference type="ARBA" id="ARBA00023002"/>
    </source>
</evidence>
<dbReference type="Pfam" id="PF00743">
    <property type="entry name" value="FMO-like"/>
    <property type="match status" value="1"/>
</dbReference>
<dbReference type="Proteomes" id="UP000326877">
    <property type="component" value="Unassembled WGS sequence"/>
</dbReference>
<proteinExistence type="inferred from homology"/>
<keyword evidence="7" id="KW-0503">Monooxygenase</keyword>
<dbReference type="InterPro" id="IPR020946">
    <property type="entry name" value="Flavin_mOase-like"/>
</dbReference>
<dbReference type="PANTHER" id="PTHR43098">
    <property type="entry name" value="L-ORNITHINE N(5)-MONOOXYGENASE-RELATED"/>
    <property type="match status" value="1"/>
</dbReference>
<dbReference type="GO" id="GO:0004499">
    <property type="term" value="F:N,N-dimethylaniline monooxygenase activity"/>
    <property type="evidence" value="ECO:0007669"/>
    <property type="project" value="InterPro"/>
</dbReference>
<comment type="similarity">
    <text evidence="2">Belongs to the FAD-binding monooxygenase family.</text>
</comment>
<dbReference type="GO" id="GO:0050660">
    <property type="term" value="F:flavin adenine dinucleotide binding"/>
    <property type="evidence" value="ECO:0007669"/>
    <property type="project" value="InterPro"/>
</dbReference>
<keyword evidence="8" id="KW-1133">Transmembrane helix</keyword>
<keyword evidence="5" id="KW-0521">NADP</keyword>